<evidence type="ECO:0000313" key="3">
    <source>
        <dbReference type="Proteomes" id="UP000237144"/>
    </source>
</evidence>
<dbReference type="PANTHER" id="PTHR12732">
    <property type="entry name" value="UNCHARACTERIZED PROTEASOME COMPONENT REGION PCI-CONTAINING"/>
    <property type="match status" value="1"/>
</dbReference>
<dbReference type="GO" id="GO:0006368">
    <property type="term" value="P:transcription elongation by RNA polymerase II"/>
    <property type="evidence" value="ECO:0007669"/>
    <property type="project" value="TreeGrafter"/>
</dbReference>
<dbReference type="Gene3D" id="1.10.10.10">
    <property type="entry name" value="Winged helix-like DNA-binding domain superfamily/Winged helix DNA-binding domain"/>
    <property type="match status" value="1"/>
</dbReference>
<dbReference type="AlphaFoldDB" id="A0A2S5B0Z2"/>
<feature type="domain" description="PCI" evidence="1">
    <location>
        <begin position="217"/>
        <end position="410"/>
    </location>
</feature>
<dbReference type="STRING" id="741276.A0A2S5B0Z2"/>
<organism evidence="2 3">
    <name type="scientific">Rhodotorula taiwanensis</name>
    <dbReference type="NCBI Taxonomy" id="741276"/>
    <lineage>
        <taxon>Eukaryota</taxon>
        <taxon>Fungi</taxon>
        <taxon>Dikarya</taxon>
        <taxon>Basidiomycota</taxon>
        <taxon>Pucciniomycotina</taxon>
        <taxon>Microbotryomycetes</taxon>
        <taxon>Sporidiobolales</taxon>
        <taxon>Sporidiobolaceae</taxon>
        <taxon>Rhodotorula</taxon>
    </lineage>
</organism>
<gene>
    <name evidence="2" type="ORF">BMF94_6516</name>
</gene>
<dbReference type="SMART" id="SM00753">
    <property type="entry name" value="PAM"/>
    <property type="match status" value="1"/>
</dbReference>
<dbReference type="GO" id="GO:0016973">
    <property type="term" value="P:poly(A)+ mRNA export from nucleus"/>
    <property type="evidence" value="ECO:0007669"/>
    <property type="project" value="TreeGrafter"/>
</dbReference>
<dbReference type="InterPro" id="IPR000717">
    <property type="entry name" value="PCI_dom"/>
</dbReference>
<sequence length="424" mass="47259">MDRWLAQVKTRYQAGDGPQFAALVDPDPTSTAFTSVRQLVATAPDLRATTYTSLTRSAFSDNRPLADFVAVFLLYVRDANLPTQDAAALAKAYPLLEDCFKAADRCFATSEGGWFVPTLRKMSRALVTLALAIGRAQRDPRLVKAGEAARMLARPIAIAANDRTSDSPCKRDALFFLANSTFRVYFALSNLRLCDTVLNNVQNANAPMQEFPLADRCTFLYYRGRIALYQRRLPQARNDLRRAFSLCRADSWRNGRLILTYLTVASLPLGYFPSADLLQPFNLSEAYTTLIPALKVGDFRTVLSELDRCQTWHLKCGNYLLLREKLETVCWRNLARRTLFVLTNGSPLPPTGPPTLSLQMLLVAARISFQDPTLDIDDVESMCVSLMEQGYIKAYILHSKRILVLQKGPRAGFPPIATVNAVAG</sequence>
<dbReference type="InterPro" id="IPR045114">
    <property type="entry name" value="Csn12-like"/>
</dbReference>
<dbReference type="EMBL" id="PJQD01000116">
    <property type="protein sequence ID" value="POY70448.1"/>
    <property type="molecule type" value="Genomic_DNA"/>
</dbReference>
<evidence type="ECO:0000259" key="1">
    <source>
        <dbReference type="PROSITE" id="PS50250"/>
    </source>
</evidence>
<name>A0A2S5B0Z2_9BASI</name>
<dbReference type="GO" id="GO:0003690">
    <property type="term" value="F:double-stranded DNA binding"/>
    <property type="evidence" value="ECO:0007669"/>
    <property type="project" value="InterPro"/>
</dbReference>
<dbReference type="GO" id="GO:0003723">
    <property type="term" value="F:RNA binding"/>
    <property type="evidence" value="ECO:0007669"/>
    <property type="project" value="InterPro"/>
</dbReference>
<dbReference type="OrthoDB" id="5404651at2759"/>
<accession>A0A2S5B0Z2</accession>
<dbReference type="PROSITE" id="PS50250">
    <property type="entry name" value="PCI"/>
    <property type="match status" value="1"/>
</dbReference>
<dbReference type="GO" id="GO:0070390">
    <property type="term" value="C:transcription export complex 2"/>
    <property type="evidence" value="ECO:0007669"/>
    <property type="project" value="TreeGrafter"/>
</dbReference>
<proteinExistence type="predicted"/>
<evidence type="ECO:0000313" key="2">
    <source>
        <dbReference type="EMBL" id="POY70448.1"/>
    </source>
</evidence>
<protein>
    <recommendedName>
        <fullName evidence="1">PCI domain-containing protein</fullName>
    </recommendedName>
</protein>
<keyword evidence="3" id="KW-1185">Reference proteome</keyword>
<reference evidence="2 3" key="1">
    <citation type="journal article" date="2018" name="Front. Microbiol.">
        <title>Prospects for Fungal Bioremediation of Acidic Radioactive Waste Sites: Characterization and Genome Sequence of Rhodotorula taiwanensis MD1149.</title>
        <authorList>
            <person name="Tkavc R."/>
            <person name="Matrosova V.Y."/>
            <person name="Grichenko O.E."/>
            <person name="Gostincar C."/>
            <person name="Volpe R.P."/>
            <person name="Klimenkova P."/>
            <person name="Gaidamakova E.K."/>
            <person name="Zhou C.E."/>
            <person name="Stewart B.J."/>
            <person name="Lyman M.G."/>
            <person name="Malfatti S.A."/>
            <person name="Rubinfeld B."/>
            <person name="Courtot M."/>
            <person name="Singh J."/>
            <person name="Dalgard C.L."/>
            <person name="Hamilton T."/>
            <person name="Frey K.G."/>
            <person name="Gunde-Cimerman N."/>
            <person name="Dugan L."/>
            <person name="Daly M.J."/>
        </authorList>
    </citation>
    <scope>NUCLEOTIDE SEQUENCE [LARGE SCALE GENOMIC DNA]</scope>
    <source>
        <strain evidence="2 3">MD1149</strain>
    </source>
</reference>
<comment type="caution">
    <text evidence="2">The sequence shown here is derived from an EMBL/GenBank/DDBJ whole genome shotgun (WGS) entry which is preliminary data.</text>
</comment>
<dbReference type="PANTHER" id="PTHR12732:SF8">
    <property type="entry name" value="NUCLEAR MRNA EXPORT PROTEIN THP1"/>
    <property type="match status" value="1"/>
</dbReference>
<dbReference type="InterPro" id="IPR036388">
    <property type="entry name" value="WH-like_DNA-bd_sf"/>
</dbReference>
<dbReference type="GO" id="GO:0000973">
    <property type="term" value="P:post-transcriptional tethering of RNA polymerase II gene DNA at nuclear periphery"/>
    <property type="evidence" value="ECO:0007669"/>
    <property type="project" value="TreeGrafter"/>
</dbReference>
<dbReference type="Proteomes" id="UP000237144">
    <property type="component" value="Unassembled WGS sequence"/>
</dbReference>